<dbReference type="GO" id="GO:0033755">
    <property type="term" value="F:sulfur oxygenase/reductase activity"/>
    <property type="evidence" value="ECO:0007669"/>
    <property type="project" value="UniProtKB-EC"/>
</dbReference>
<evidence type="ECO:0000313" key="1">
    <source>
        <dbReference type="EMBL" id="CAB1129185.1"/>
    </source>
</evidence>
<dbReference type="NCBIfam" id="NF047630">
    <property type="entry name" value="SulOxRed"/>
    <property type="match status" value="1"/>
</dbReference>
<sequence length="306" mass="34159">MPNPYIAVNTAKVCNRPESFEAFQRVGPKVCMVTANNSGFLGFQNHVQVGVFPMGGRYGGAQMDMHDKLNPLGIMQYTMWKRWEDHEQMHVDQFDSIFRLCSQCLGMVVEGPWEPVYEIVAHKMPDTVGMTDVPAALGAAFAAGQPVPPVALPYGQRIIAHSEHLIIPGLEKEFEDAIVPVMEAFEKAPGFLGYMVMKQIGASAIGSMQLVPEGLHQALQTLGDYPPRVKEGNFQLVQAKSTPAEYVVHMEWADLNAAMFGISRVAINHEVRTLHDRALKTVLRGPYVTLWNPMMEDTSWRRYLNS</sequence>
<organism evidence="1 2">
    <name type="scientific">Candidatus Hydrogenisulfobacillus filiaventi</name>
    <dbReference type="NCBI Taxonomy" id="2707344"/>
    <lineage>
        <taxon>Bacteria</taxon>
        <taxon>Bacillati</taxon>
        <taxon>Bacillota</taxon>
        <taxon>Clostridia</taxon>
        <taxon>Eubacteriales</taxon>
        <taxon>Clostridiales Family XVII. Incertae Sedis</taxon>
        <taxon>Candidatus Hydrogenisulfobacillus</taxon>
    </lineage>
</organism>
<gene>
    <name evidence="1" type="primary">sor</name>
    <name evidence="1" type="ORF">R50_1684</name>
</gene>
<keyword evidence="2" id="KW-1185">Reference proteome</keyword>
<dbReference type="Proteomes" id="UP000503399">
    <property type="component" value="Chromosome"/>
</dbReference>
<dbReference type="InterPro" id="IPR011008">
    <property type="entry name" value="Dimeric_a/b-barrel"/>
</dbReference>
<proteinExistence type="predicted"/>
<protein>
    <submittedName>
        <fullName evidence="1">Sulfur oxygenase/reductase</fullName>
        <ecNumber evidence="1">1.13.11.55</ecNumber>
    </submittedName>
</protein>
<keyword evidence="1" id="KW-0560">Oxidoreductase</keyword>
<reference evidence="1 2" key="1">
    <citation type="submission" date="2020-02" db="EMBL/GenBank/DDBJ databases">
        <authorList>
            <person name="Hogendoorn C."/>
        </authorList>
    </citation>
    <scope>NUCLEOTIDE SEQUENCE [LARGE SCALE GENOMIC DNA]</scope>
    <source>
        <strain evidence="1">R501</strain>
    </source>
</reference>
<accession>A0A6F8ZGR9</accession>
<dbReference type="AlphaFoldDB" id="A0A6F8ZGR9"/>
<dbReference type="EC" id="1.13.11.55" evidence="1"/>
<dbReference type="InterPro" id="IPR011661">
    <property type="entry name" value="S_Oase_red"/>
</dbReference>
<dbReference type="SUPFAM" id="SSF54909">
    <property type="entry name" value="Dimeric alpha+beta barrel"/>
    <property type="match status" value="1"/>
</dbReference>
<dbReference type="Pfam" id="PF07682">
    <property type="entry name" value="SOR"/>
    <property type="match status" value="1"/>
</dbReference>
<name>A0A6F8ZGR9_9FIRM</name>
<evidence type="ECO:0000313" key="2">
    <source>
        <dbReference type="Proteomes" id="UP000503399"/>
    </source>
</evidence>
<dbReference type="KEGG" id="hfv:R50_1684"/>
<dbReference type="EMBL" id="LR778114">
    <property type="protein sequence ID" value="CAB1129185.1"/>
    <property type="molecule type" value="Genomic_DNA"/>
</dbReference>